<dbReference type="SMART" id="SM01312">
    <property type="entry name" value="RTC4"/>
    <property type="match status" value="1"/>
</dbReference>
<evidence type="ECO:0000256" key="2">
    <source>
        <dbReference type="ARBA" id="ARBA00004123"/>
    </source>
</evidence>
<evidence type="ECO:0000313" key="10">
    <source>
        <dbReference type="EMBL" id="OEJ86056.1"/>
    </source>
</evidence>
<dbReference type="EMBL" id="LPNM01000006">
    <property type="protein sequence ID" value="OEJ86056.1"/>
    <property type="molecule type" value="Genomic_DNA"/>
</dbReference>
<keyword evidence="6" id="KW-0963">Cytoplasm</keyword>
<name>A0A1E5RGS2_9ASCO</name>
<comment type="function">
    <text evidence="1">May be involved in a process influencing telomere capping.</text>
</comment>
<evidence type="ECO:0000256" key="5">
    <source>
        <dbReference type="ARBA" id="ARBA00015162"/>
    </source>
</evidence>
<sequence>MGRSAADTSFDRDTPSKQNGQRKLYTKNVLTTLSDSGLSAMKTPISSLRSKLRNNLAAQTTPKKRKLSKHESKKRHDASALSSCSDDNNYDGDDEKKDGNFEDNDTQGIESASSSDIENDLELAKTSLVKRHKYQNEPEFKRYSIRNSTKRIDYKETSSENSSTSGSEGFEQDDAGEDHENKNDSNDIDIDIDIGSSTRRNNSFTFYGMEDMPVWDAKYTDLEHYKKDMDDDLVNAAQIDPDSLKKDYVKLNTYDDKMMLLNKKLEVRTKYTTKYPTLPVPPYFLELKDQIEPYLKEIPDLLKAKTTTFYYATAKEMHMNSSRPAVTDGDIKAKLMSEPEKLSAGAYGLKRQFQVGEWIIDRYQKEIMERYGNPVIKWWGYEDFARYILSCDVLTRLLKDQMRLRSLKKAFEVMNDTVEYGNFVSDDDPFHPWELDIELEKIKESNLDEKYQSTFYRK</sequence>
<organism evidence="10 11">
    <name type="scientific">Hanseniaspora osmophila</name>
    <dbReference type="NCBI Taxonomy" id="56408"/>
    <lineage>
        <taxon>Eukaryota</taxon>
        <taxon>Fungi</taxon>
        <taxon>Dikarya</taxon>
        <taxon>Ascomycota</taxon>
        <taxon>Saccharomycotina</taxon>
        <taxon>Saccharomycetes</taxon>
        <taxon>Saccharomycodales</taxon>
        <taxon>Saccharomycodaceae</taxon>
        <taxon>Hanseniaspora</taxon>
    </lineage>
</organism>
<dbReference type="Pfam" id="PF14474">
    <property type="entry name" value="RTC4"/>
    <property type="match status" value="1"/>
</dbReference>
<feature type="region of interest" description="Disordered" evidence="8">
    <location>
        <begin position="151"/>
        <end position="194"/>
    </location>
</feature>
<dbReference type="PANTHER" id="PTHR41391:SF1">
    <property type="entry name" value="RESTRICTION OF TELOMERE CAPPING PROTEIN 4"/>
    <property type="match status" value="1"/>
</dbReference>
<dbReference type="GO" id="GO:0005634">
    <property type="term" value="C:nucleus"/>
    <property type="evidence" value="ECO:0007669"/>
    <property type="project" value="UniProtKB-SubCell"/>
</dbReference>
<comment type="subcellular location">
    <subcellularLocation>
        <location evidence="3">Cytoplasm</location>
    </subcellularLocation>
    <subcellularLocation>
        <location evidence="2">Nucleus</location>
    </subcellularLocation>
</comment>
<feature type="compositionally biased region" description="Polar residues" evidence="8">
    <location>
        <begin position="106"/>
        <end position="116"/>
    </location>
</feature>
<dbReference type="AlphaFoldDB" id="A0A1E5RGS2"/>
<evidence type="ECO:0000256" key="3">
    <source>
        <dbReference type="ARBA" id="ARBA00004496"/>
    </source>
</evidence>
<comment type="caution">
    <text evidence="10">The sequence shown here is derived from an EMBL/GenBank/DDBJ whole genome shotgun (WGS) entry which is preliminary data.</text>
</comment>
<gene>
    <name evidence="10" type="ORF">AWRI3579_g1559</name>
</gene>
<evidence type="ECO:0000256" key="4">
    <source>
        <dbReference type="ARBA" id="ARBA00009461"/>
    </source>
</evidence>
<evidence type="ECO:0000259" key="9">
    <source>
        <dbReference type="SMART" id="SM01312"/>
    </source>
</evidence>
<feature type="domain" description="Restriction of telomere capping protein 4 C-terminal" evidence="9">
    <location>
        <begin position="301"/>
        <end position="427"/>
    </location>
</feature>
<proteinExistence type="inferred from homology"/>
<dbReference type="GO" id="GO:0005737">
    <property type="term" value="C:cytoplasm"/>
    <property type="evidence" value="ECO:0007669"/>
    <property type="project" value="UniProtKB-SubCell"/>
</dbReference>
<comment type="similarity">
    <text evidence="4">Belongs to the RTC4 family.</text>
</comment>
<dbReference type="InParanoid" id="A0A1E5RGS2"/>
<protein>
    <recommendedName>
        <fullName evidence="5">Restriction of telomere capping protein 4</fullName>
    </recommendedName>
</protein>
<accession>A0A1E5RGS2</accession>
<dbReference type="OrthoDB" id="128308at2759"/>
<dbReference type="PANTHER" id="PTHR41391">
    <property type="entry name" value="RESTRICTION OF TELOMERE CAPPING PROTEIN 4"/>
    <property type="match status" value="1"/>
</dbReference>
<keyword evidence="7" id="KW-0539">Nucleus</keyword>
<dbReference type="InterPro" id="IPR039024">
    <property type="entry name" value="RTC4"/>
</dbReference>
<evidence type="ECO:0000256" key="1">
    <source>
        <dbReference type="ARBA" id="ARBA00002738"/>
    </source>
</evidence>
<evidence type="ECO:0000256" key="7">
    <source>
        <dbReference type="ARBA" id="ARBA00023242"/>
    </source>
</evidence>
<feature type="compositionally biased region" description="Basic residues" evidence="8">
    <location>
        <begin position="62"/>
        <end position="76"/>
    </location>
</feature>
<feature type="compositionally biased region" description="Low complexity" evidence="8">
    <location>
        <begin position="159"/>
        <end position="169"/>
    </location>
</feature>
<feature type="compositionally biased region" description="Polar residues" evidence="8">
    <location>
        <begin position="28"/>
        <end position="37"/>
    </location>
</feature>
<evidence type="ECO:0000256" key="6">
    <source>
        <dbReference type="ARBA" id="ARBA00022490"/>
    </source>
</evidence>
<dbReference type="InterPro" id="IPR028094">
    <property type="entry name" value="RTC4_C"/>
</dbReference>
<feature type="region of interest" description="Disordered" evidence="8">
    <location>
        <begin position="1"/>
        <end position="118"/>
    </location>
</feature>
<evidence type="ECO:0000313" key="11">
    <source>
        <dbReference type="Proteomes" id="UP000095728"/>
    </source>
</evidence>
<dbReference type="STRING" id="56408.A0A1E5RGS2"/>
<evidence type="ECO:0000256" key="8">
    <source>
        <dbReference type="SAM" id="MobiDB-lite"/>
    </source>
</evidence>
<reference evidence="11" key="1">
    <citation type="journal article" date="2016" name="Genome Announc.">
        <title>Genome sequences of three species of Hanseniaspora isolated from spontaneous wine fermentations.</title>
        <authorList>
            <person name="Sternes P.R."/>
            <person name="Lee D."/>
            <person name="Kutyna D.R."/>
            <person name="Borneman A.R."/>
        </authorList>
    </citation>
    <scope>NUCLEOTIDE SEQUENCE [LARGE SCALE GENOMIC DNA]</scope>
    <source>
        <strain evidence="11">AWRI3579</strain>
    </source>
</reference>
<keyword evidence="11" id="KW-1185">Reference proteome</keyword>
<dbReference type="Proteomes" id="UP000095728">
    <property type="component" value="Unassembled WGS sequence"/>
</dbReference>